<proteinExistence type="predicted"/>
<name>A0A3A1R6T8_9BACI</name>
<feature type="domain" description="NERD" evidence="1">
    <location>
        <begin position="1"/>
        <end position="100"/>
    </location>
</feature>
<dbReference type="RefSeq" id="WP_119544910.1">
    <property type="nucleotide sequence ID" value="NZ_QXIR01000001.1"/>
</dbReference>
<keyword evidence="3" id="KW-1185">Reference proteome</keyword>
<protein>
    <submittedName>
        <fullName evidence="2">NERD domain-containing protein</fullName>
    </submittedName>
</protein>
<dbReference type="InterPro" id="IPR011528">
    <property type="entry name" value="NERD"/>
</dbReference>
<dbReference type="Proteomes" id="UP000265801">
    <property type="component" value="Unassembled WGS sequence"/>
</dbReference>
<evidence type="ECO:0000259" key="1">
    <source>
        <dbReference type="PROSITE" id="PS50965"/>
    </source>
</evidence>
<sequence>MPRLIFNSSSRLFDGTHYFQIDSVIITGKYILIVETKNMPGTLNFDTEFNQLIRTNEKVEEAFSDPMIQVKRHKAQLRKWLACLHLSHLPIESLVVISTPVQ</sequence>
<dbReference type="AlphaFoldDB" id="A0A3A1R6T8"/>
<dbReference type="Pfam" id="PF08378">
    <property type="entry name" value="NERD"/>
    <property type="match status" value="1"/>
</dbReference>
<dbReference type="PROSITE" id="PS50965">
    <property type="entry name" value="NERD"/>
    <property type="match status" value="1"/>
</dbReference>
<evidence type="ECO:0000313" key="3">
    <source>
        <dbReference type="Proteomes" id="UP000265801"/>
    </source>
</evidence>
<organism evidence="2 3">
    <name type="scientific">Bacillus salacetis</name>
    <dbReference type="NCBI Taxonomy" id="2315464"/>
    <lineage>
        <taxon>Bacteria</taxon>
        <taxon>Bacillati</taxon>
        <taxon>Bacillota</taxon>
        <taxon>Bacilli</taxon>
        <taxon>Bacillales</taxon>
        <taxon>Bacillaceae</taxon>
        <taxon>Bacillus</taxon>
    </lineage>
</organism>
<accession>A0A3A1R6T8</accession>
<reference evidence="2 3" key="1">
    <citation type="submission" date="2018-09" db="EMBL/GenBank/DDBJ databases">
        <title>Bacillus saliacetes sp. nov., isolated from Thai shrimp paste (Ka-pi).</title>
        <authorList>
            <person name="Daroonpunt R."/>
            <person name="Tanasupawat S."/>
            <person name="Yiamsombut S."/>
        </authorList>
    </citation>
    <scope>NUCLEOTIDE SEQUENCE [LARGE SCALE GENOMIC DNA]</scope>
    <source>
        <strain evidence="2 3">SKP7-4</strain>
    </source>
</reference>
<gene>
    <name evidence="2" type="ORF">D3H55_00790</name>
</gene>
<dbReference type="EMBL" id="QXIR01000001">
    <property type="protein sequence ID" value="RIW38921.1"/>
    <property type="molecule type" value="Genomic_DNA"/>
</dbReference>
<comment type="caution">
    <text evidence="2">The sequence shown here is derived from an EMBL/GenBank/DDBJ whole genome shotgun (WGS) entry which is preliminary data.</text>
</comment>
<evidence type="ECO:0000313" key="2">
    <source>
        <dbReference type="EMBL" id="RIW38921.1"/>
    </source>
</evidence>
<dbReference type="OrthoDB" id="569879at2"/>